<keyword evidence="3" id="KW-0227">DNA damage</keyword>
<keyword evidence="7" id="KW-0456">Lyase</keyword>
<dbReference type="InterPro" id="IPR036590">
    <property type="entry name" value="SRAP-like"/>
</dbReference>
<dbReference type="PANTHER" id="PTHR13604:SF0">
    <property type="entry name" value="ABASIC SITE PROCESSING PROTEIN HMCES"/>
    <property type="match status" value="1"/>
</dbReference>
<accession>A0A8J5X4Y2</accession>
<evidence type="ECO:0000256" key="8">
    <source>
        <dbReference type="SAM" id="MobiDB-lite"/>
    </source>
</evidence>
<protein>
    <recommendedName>
        <fullName evidence="11">Abasic site processing protein</fullName>
    </recommendedName>
</protein>
<keyword evidence="6" id="KW-0238">DNA-binding</keyword>
<proteinExistence type="inferred from homology"/>
<evidence type="ECO:0000256" key="3">
    <source>
        <dbReference type="ARBA" id="ARBA00022763"/>
    </source>
</evidence>
<dbReference type="InterPro" id="IPR003738">
    <property type="entry name" value="SRAP"/>
</dbReference>
<dbReference type="OrthoDB" id="2111841at2759"/>
<feature type="compositionally biased region" description="Polar residues" evidence="8">
    <location>
        <begin position="327"/>
        <end position="336"/>
    </location>
</feature>
<name>A0A8J5X4Y2_DIALT</name>
<sequence length="343" mass="37611">MGATGAKRWRRREHYRPSNNLCPGRQSPALHRGDAPGELELTTMAFGLVPSYTDKAARPDFFRMANARSETVSAQPAFRRLLAHRRCVVPIDGFYEWLPEPQRKQPFYISSAACAGDRAGEPQLLWIAALWDVWHAQDGTELPTYALLTRDVSPELAWLHDRMPVVLDAKSARAWLDVGGTDPLDALRTCLRASPIELRWHKVHPRMSVVKYDGDDAHLPWTPTPITAFFERMPPKGEATPAPAPAARTDDAAGARVDADATPNKGAEAPAASPPTELRSESKRFKRTEADASGAGASLARAGAPPDTPPQLARRKAPAAMPRTRPASANRTQPGISSFFHRV</sequence>
<evidence type="ECO:0000256" key="4">
    <source>
        <dbReference type="ARBA" id="ARBA00022801"/>
    </source>
</evidence>
<keyword evidence="4" id="KW-0378">Hydrolase</keyword>
<reference evidence="9" key="1">
    <citation type="submission" date="2021-05" db="EMBL/GenBank/DDBJ databases">
        <title>The genome of the haptophyte Pavlova lutheri (Diacronema luteri, Pavlovales) - a model for lipid biosynthesis in eukaryotic algae.</title>
        <authorList>
            <person name="Hulatt C.J."/>
            <person name="Posewitz M.C."/>
        </authorList>
    </citation>
    <scope>NUCLEOTIDE SEQUENCE</scope>
    <source>
        <strain evidence="9">NIVA-4/92</strain>
    </source>
</reference>
<comment type="caution">
    <text evidence="9">The sequence shown here is derived from an EMBL/GenBank/DDBJ whole genome shotgun (WGS) entry which is preliminary data.</text>
</comment>
<dbReference type="GO" id="GO:0006508">
    <property type="term" value="P:proteolysis"/>
    <property type="evidence" value="ECO:0007669"/>
    <property type="project" value="UniProtKB-KW"/>
</dbReference>
<dbReference type="GO" id="GO:0016829">
    <property type="term" value="F:lyase activity"/>
    <property type="evidence" value="ECO:0007669"/>
    <property type="project" value="UniProtKB-KW"/>
</dbReference>
<feature type="region of interest" description="Disordered" evidence="8">
    <location>
        <begin position="229"/>
        <end position="343"/>
    </location>
</feature>
<dbReference type="GO" id="GO:0003697">
    <property type="term" value="F:single-stranded DNA binding"/>
    <property type="evidence" value="ECO:0007669"/>
    <property type="project" value="InterPro"/>
</dbReference>
<evidence type="ECO:0008006" key="11">
    <source>
        <dbReference type="Google" id="ProtNLM"/>
    </source>
</evidence>
<evidence type="ECO:0000256" key="6">
    <source>
        <dbReference type="ARBA" id="ARBA00023125"/>
    </source>
</evidence>
<feature type="compositionally biased region" description="Low complexity" evidence="8">
    <location>
        <begin position="291"/>
        <end position="304"/>
    </location>
</feature>
<gene>
    <name evidence="9" type="ORF">KFE25_003620</name>
</gene>
<dbReference type="SUPFAM" id="SSF143081">
    <property type="entry name" value="BB1717-like"/>
    <property type="match status" value="1"/>
</dbReference>
<dbReference type="GO" id="GO:0008233">
    <property type="term" value="F:peptidase activity"/>
    <property type="evidence" value="ECO:0007669"/>
    <property type="project" value="UniProtKB-KW"/>
</dbReference>
<keyword evidence="5" id="KW-0190">Covalent protein-DNA linkage</keyword>
<dbReference type="Pfam" id="PF02586">
    <property type="entry name" value="SRAP"/>
    <property type="match status" value="1"/>
</dbReference>
<feature type="compositionally biased region" description="Basic and acidic residues" evidence="8">
    <location>
        <begin position="278"/>
        <end position="290"/>
    </location>
</feature>
<dbReference type="Gene3D" id="3.90.1680.10">
    <property type="entry name" value="SOS response associated peptidase-like"/>
    <property type="match status" value="1"/>
</dbReference>
<feature type="region of interest" description="Disordered" evidence="8">
    <location>
        <begin position="1"/>
        <end position="34"/>
    </location>
</feature>
<organism evidence="9 10">
    <name type="scientific">Diacronema lutheri</name>
    <name type="common">Unicellular marine alga</name>
    <name type="synonym">Monochrysis lutheri</name>
    <dbReference type="NCBI Taxonomy" id="2081491"/>
    <lineage>
        <taxon>Eukaryota</taxon>
        <taxon>Haptista</taxon>
        <taxon>Haptophyta</taxon>
        <taxon>Pavlovophyceae</taxon>
        <taxon>Pavlovales</taxon>
        <taxon>Pavlovaceae</taxon>
        <taxon>Diacronema</taxon>
    </lineage>
</organism>
<evidence type="ECO:0000313" key="9">
    <source>
        <dbReference type="EMBL" id="KAG8461051.1"/>
    </source>
</evidence>
<evidence type="ECO:0000256" key="1">
    <source>
        <dbReference type="ARBA" id="ARBA00008136"/>
    </source>
</evidence>
<evidence type="ECO:0000256" key="5">
    <source>
        <dbReference type="ARBA" id="ARBA00023124"/>
    </source>
</evidence>
<evidence type="ECO:0000313" key="10">
    <source>
        <dbReference type="Proteomes" id="UP000751190"/>
    </source>
</evidence>
<feature type="compositionally biased region" description="Basic and acidic residues" evidence="8">
    <location>
        <begin position="248"/>
        <end position="259"/>
    </location>
</feature>
<comment type="similarity">
    <text evidence="1">Belongs to the SOS response-associated peptidase family.</text>
</comment>
<keyword evidence="2" id="KW-0645">Protease</keyword>
<dbReference type="GO" id="GO:0106300">
    <property type="term" value="P:protein-DNA covalent cross-linking repair"/>
    <property type="evidence" value="ECO:0007669"/>
    <property type="project" value="InterPro"/>
</dbReference>
<dbReference type="EMBL" id="JAGTXO010000028">
    <property type="protein sequence ID" value="KAG8461051.1"/>
    <property type="molecule type" value="Genomic_DNA"/>
</dbReference>
<evidence type="ECO:0000256" key="7">
    <source>
        <dbReference type="ARBA" id="ARBA00023239"/>
    </source>
</evidence>
<keyword evidence="10" id="KW-1185">Reference proteome</keyword>
<evidence type="ECO:0000256" key="2">
    <source>
        <dbReference type="ARBA" id="ARBA00022670"/>
    </source>
</evidence>
<dbReference type="OMA" id="SYNKGPQ"/>
<dbReference type="PANTHER" id="PTHR13604">
    <property type="entry name" value="DC12-RELATED"/>
    <property type="match status" value="1"/>
</dbReference>
<dbReference type="AlphaFoldDB" id="A0A8J5X4Y2"/>
<dbReference type="Proteomes" id="UP000751190">
    <property type="component" value="Unassembled WGS sequence"/>
</dbReference>